<evidence type="ECO:0000256" key="2">
    <source>
        <dbReference type="ARBA" id="ARBA00019876"/>
    </source>
</evidence>
<accession>A0A8B7XXS4</accession>
<name>A0A8B7XXS4_ACAPL</name>
<feature type="compositionally biased region" description="Acidic residues" evidence="3">
    <location>
        <begin position="485"/>
        <end position="494"/>
    </location>
</feature>
<dbReference type="Pfam" id="PF10309">
    <property type="entry name" value="NCBP3"/>
    <property type="match status" value="1"/>
</dbReference>
<dbReference type="AlphaFoldDB" id="A0A8B7XXS4"/>
<feature type="region of interest" description="Disordered" evidence="3">
    <location>
        <begin position="23"/>
        <end position="87"/>
    </location>
</feature>
<feature type="region of interest" description="Disordered" evidence="3">
    <location>
        <begin position="276"/>
        <end position="384"/>
    </location>
</feature>
<feature type="compositionally biased region" description="Basic and acidic residues" evidence="3">
    <location>
        <begin position="312"/>
        <end position="322"/>
    </location>
</feature>
<feature type="region of interest" description="Disordered" evidence="3">
    <location>
        <begin position="435"/>
        <end position="511"/>
    </location>
</feature>
<feature type="compositionally biased region" description="Basic and acidic residues" evidence="3">
    <location>
        <begin position="471"/>
        <end position="484"/>
    </location>
</feature>
<dbReference type="Gene3D" id="3.30.70.330">
    <property type="match status" value="1"/>
</dbReference>
<proteinExistence type="inferred from homology"/>
<dbReference type="GO" id="GO:0000340">
    <property type="term" value="F:RNA 7-methylguanosine cap binding"/>
    <property type="evidence" value="ECO:0007669"/>
    <property type="project" value="InterPro"/>
</dbReference>
<dbReference type="PANTHER" id="PTHR16291:SF0">
    <property type="entry name" value="NUCLEAR CAP-BINDING PROTEIN SUBUNIT 3"/>
    <property type="match status" value="1"/>
</dbReference>
<keyword evidence="4" id="KW-1185">Reference proteome</keyword>
<evidence type="ECO:0000256" key="1">
    <source>
        <dbReference type="ARBA" id="ARBA00006069"/>
    </source>
</evidence>
<feature type="compositionally biased region" description="Acidic residues" evidence="3">
    <location>
        <begin position="292"/>
        <end position="309"/>
    </location>
</feature>
<sequence length="659" mass="73812">MSRGETGLRKWRPPVSKLALISDINKMAEKGDGRSQPVLPRNSDEKDDPLDLLQSESSESESESRKKQSDEKITNKREFKGDGIDKSLSELATNSEGCWGPRTRPRKLGLSQRGSVACVPTSWRDVCVLPSGPWHSLGLTELKKENVKRYPNKNSGNFVTGFDVHSKEAKIKRRERARRFGIKSPDKTSKTEKLSSVILPPGSTIGGHRVRAEAIFILGVDEMSTQDVFNYFKDYDPSSIEWINDTSCNVVWLDPHSAARALFNMSQPQHILPQQVHVLPPQPSPPPVREEQEPEPMEQEEEDDDDDFLDLVSDRETGEQERHRRSTSRSPNPTPSAAPSAHSPPTSSTLGRSMDDNSTMEDDMDMGPVHLSHEEATRTGLPCPEAEKELVMRYATTADKKVFDPSHRSQYYIKYGNPNFGGMKGLISGSLKKKIREGKFVPGQRKRRYGDDDASDDEDRQEYARKRRNHGNGDDSQSHRRMEERDSDDGDSVEMDLRLLTKPVQPRRPMRMYADDLEDQIKAVSRNKPAVATPQMTDARERLRMNHPVATSRQGLLAYQASDDNSGNSGNESDTGGGFLTGSIPNLKIMLSNDGNAWDDDDDDEEDDDDEGDDAGAGNEVAPPRGLPDLRSRLKNRHSHPHILDTLPSLSVQVDRDDI</sequence>
<dbReference type="InterPro" id="IPR012677">
    <property type="entry name" value="Nucleotide-bd_a/b_plait_sf"/>
</dbReference>
<dbReference type="GO" id="GO:0003729">
    <property type="term" value="F:mRNA binding"/>
    <property type="evidence" value="ECO:0007669"/>
    <property type="project" value="InterPro"/>
</dbReference>
<dbReference type="GO" id="GO:0005634">
    <property type="term" value="C:nucleus"/>
    <property type="evidence" value="ECO:0007669"/>
    <property type="project" value="TreeGrafter"/>
</dbReference>
<dbReference type="PANTHER" id="PTHR16291">
    <property type="entry name" value="NUCLEAR CAP-BINDING PROTEIN SUBUNIT 3"/>
    <property type="match status" value="1"/>
</dbReference>
<feature type="compositionally biased region" description="Acidic residues" evidence="3">
    <location>
        <begin position="597"/>
        <end position="614"/>
    </location>
</feature>
<dbReference type="Proteomes" id="UP000694845">
    <property type="component" value="Unplaced"/>
</dbReference>
<evidence type="ECO:0000313" key="4">
    <source>
        <dbReference type="Proteomes" id="UP000694845"/>
    </source>
</evidence>
<feature type="compositionally biased region" description="Low complexity" evidence="3">
    <location>
        <begin position="562"/>
        <end position="574"/>
    </location>
</feature>
<dbReference type="RefSeq" id="XP_022085689.1">
    <property type="nucleotide sequence ID" value="XM_022229997.1"/>
</dbReference>
<organism evidence="4 5">
    <name type="scientific">Acanthaster planci</name>
    <name type="common">Crown-of-thorns starfish</name>
    <dbReference type="NCBI Taxonomy" id="133434"/>
    <lineage>
        <taxon>Eukaryota</taxon>
        <taxon>Metazoa</taxon>
        <taxon>Echinodermata</taxon>
        <taxon>Eleutherozoa</taxon>
        <taxon>Asterozoa</taxon>
        <taxon>Asteroidea</taxon>
        <taxon>Valvatacea</taxon>
        <taxon>Valvatida</taxon>
        <taxon>Acanthasteridae</taxon>
        <taxon>Acanthaster</taxon>
    </lineage>
</organism>
<dbReference type="KEGG" id="aplc:110976594"/>
<feature type="compositionally biased region" description="Basic and acidic residues" evidence="3">
    <location>
        <begin position="62"/>
        <end position="87"/>
    </location>
</feature>
<dbReference type="InterPro" id="IPR019416">
    <property type="entry name" value="NCBP3"/>
</dbReference>
<gene>
    <name evidence="5" type="primary">LOC110976594</name>
</gene>
<evidence type="ECO:0000256" key="3">
    <source>
        <dbReference type="SAM" id="MobiDB-lite"/>
    </source>
</evidence>
<evidence type="ECO:0000313" key="5">
    <source>
        <dbReference type="RefSeq" id="XP_022085689.1"/>
    </source>
</evidence>
<feature type="region of interest" description="Disordered" evidence="3">
    <location>
        <begin position="556"/>
        <end position="644"/>
    </location>
</feature>
<protein>
    <recommendedName>
        <fullName evidence="2">Nuclear cap-binding protein subunit 3</fullName>
    </recommendedName>
</protein>
<comment type="similarity">
    <text evidence="1">Belongs to the NCBP3 family.</text>
</comment>
<dbReference type="GeneID" id="110976594"/>
<dbReference type="OrthoDB" id="422106at2759"/>
<feature type="compositionally biased region" description="Low complexity" evidence="3">
    <location>
        <begin position="328"/>
        <end position="349"/>
    </location>
</feature>
<reference evidence="5" key="1">
    <citation type="submission" date="2025-08" db="UniProtKB">
        <authorList>
            <consortium name="RefSeq"/>
        </authorList>
    </citation>
    <scope>IDENTIFICATION</scope>
</reference>